<keyword evidence="2" id="KW-1185">Reference proteome</keyword>
<dbReference type="Proteomes" id="UP001201812">
    <property type="component" value="Unassembled WGS sequence"/>
</dbReference>
<gene>
    <name evidence="1" type="ORF">DdX_03650</name>
</gene>
<sequence length="220" mass="25634">MSRRGSEWVNTIAYNLRVKRSTSSGYCYRELLSNITMNAAETCYGAVVLAMCSRNETELAVHNSNSVCALSRNPLSLDGGNEKEEMAQSTTVGQVNTSSPRVWVADAYGFIWPEFSAYESSHKNNDTEESLYYDSIWPIRQIPPSTRSYKLLFAKRWHLYWWICSQISAFRNCIQRPQGQLMYTRKYYHQQHQTSQLYFIRDNWRKILTKGVDIFSQKSE</sequence>
<evidence type="ECO:0000313" key="2">
    <source>
        <dbReference type="Proteomes" id="UP001201812"/>
    </source>
</evidence>
<comment type="caution">
    <text evidence="1">The sequence shown here is derived from an EMBL/GenBank/DDBJ whole genome shotgun (WGS) entry which is preliminary data.</text>
</comment>
<dbReference type="EMBL" id="JAKKPZ010000003">
    <property type="protein sequence ID" value="KAI1723489.1"/>
    <property type="molecule type" value="Genomic_DNA"/>
</dbReference>
<protein>
    <submittedName>
        <fullName evidence="1">Uncharacterized protein</fullName>
    </submittedName>
</protein>
<dbReference type="AlphaFoldDB" id="A0AAD4RBE4"/>
<reference evidence="1" key="1">
    <citation type="submission" date="2022-01" db="EMBL/GenBank/DDBJ databases">
        <title>Genome Sequence Resource for Two Populations of Ditylenchus destructor, the Migratory Endoparasitic Phytonematode.</title>
        <authorList>
            <person name="Zhang H."/>
            <person name="Lin R."/>
            <person name="Xie B."/>
        </authorList>
    </citation>
    <scope>NUCLEOTIDE SEQUENCE</scope>
    <source>
        <strain evidence="1">BazhouSP</strain>
    </source>
</reference>
<accession>A0AAD4RBE4</accession>
<proteinExistence type="predicted"/>
<name>A0AAD4RBE4_9BILA</name>
<evidence type="ECO:0000313" key="1">
    <source>
        <dbReference type="EMBL" id="KAI1723489.1"/>
    </source>
</evidence>
<organism evidence="1 2">
    <name type="scientific">Ditylenchus destructor</name>
    <dbReference type="NCBI Taxonomy" id="166010"/>
    <lineage>
        <taxon>Eukaryota</taxon>
        <taxon>Metazoa</taxon>
        <taxon>Ecdysozoa</taxon>
        <taxon>Nematoda</taxon>
        <taxon>Chromadorea</taxon>
        <taxon>Rhabditida</taxon>
        <taxon>Tylenchina</taxon>
        <taxon>Tylenchomorpha</taxon>
        <taxon>Sphaerularioidea</taxon>
        <taxon>Anguinidae</taxon>
        <taxon>Anguininae</taxon>
        <taxon>Ditylenchus</taxon>
    </lineage>
</organism>